<organism evidence="1">
    <name type="scientific">gut metagenome</name>
    <dbReference type="NCBI Taxonomy" id="749906"/>
    <lineage>
        <taxon>unclassified sequences</taxon>
        <taxon>metagenomes</taxon>
        <taxon>organismal metagenomes</taxon>
    </lineage>
</organism>
<reference evidence="1" key="1">
    <citation type="journal article" date="2012" name="PLoS ONE">
        <title>Gene sets for utilization of primary and secondary nutrition supplies in the distal gut of endangered iberian lynx.</title>
        <authorList>
            <person name="Alcaide M."/>
            <person name="Messina E."/>
            <person name="Richter M."/>
            <person name="Bargiela R."/>
            <person name="Peplies J."/>
            <person name="Huws S.A."/>
            <person name="Newbold C.J."/>
            <person name="Golyshin P.N."/>
            <person name="Simon M.A."/>
            <person name="Lopez G."/>
            <person name="Yakimov M.M."/>
            <person name="Ferrer M."/>
        </authorList>
    </citation>
    <scope>NUCLEOTIDE SEQUENCE</scope>
</reference>
<dbReference type="AlphaFoldDB" id="J9C897"/>
<protein>
    <submittedName>
        <fullName evidence="1">Uncharacterized protein</fullName>
    </submittedName>
</protein>
<accession>J9C897</accession>
<gene>
    <name evidence="1" type="ORF">EVA_15818</name>
</gene>
<dbReference type="EMBL" id="AMCI01005478">
    <property type="protein sequence ID" value="EJW96075.1"/>
    <property type="molecule type" value="Genomic_DNA"/>
</dbReference>
<name>J9C897_9ZZZZ</name>
<comment type="caution">
    <text evidence="1">The sequence shown here is derived from an EMBL/GenBank/DDBJ whole genome shotgun (WGS) entry which is preliminary data.</text>
</comment>
<evidence type="ECO:0000313" key="1">
    <source>
        <dbReference type="EMBL" id="EJW96075.1"/>
    </source>
</evidence>
<sequence length="75" mass="8445">MSSNTSPLTACISPFLNSMLSFSLPLFFTCFRYALSGRPWAESRISPPQIDVPQRPTLYEYFSLVKSASKPCSFK</sequence>
<proteinExistence type="predicted"/>